<feature type="domain" description="AB hydrolase-1" evidence="1">
    <location>
        <begin position="24"/>
        <end position="133"/>
    </location>
</feature>
<proteinExistence type="predicted"/>
<dbReference type="Gene3D" id="3.40.50.1820">
    <property type="entry name" value="alpha/beta hydrolase"/>
    <property type="match status" value="1"/>
</dbReference>
<name>A0A2V1HUJ5_9MICO</name>
<keyword evidence="2" id="KW-0378">Hydrolase</keyword>
<dbReference type="PANTHER" id="PTHR43194">
    <property type="entry name" value="HYDROLASE ALPHA/BETA FOLD FAMILY"/>
    <property type="match status" value="1"/>
</dbReference>
<dbReference type="GO" id="GO:0016787">
    <property type="term" value="F:hydrolase activity"/>
    <property type="evidence" value="ECO:0007669"/>
    <property type="project" value="UniProtKB-KW"/>
</dbReference>
<dbReference type="InterPro" id="IPR000073">
    <property type="entry name" value="AB_hydrolase_1"/>
</dbReference>
<organism evidence="2 3">
    <name type="scientific">Amnibacterium flavum</name>
    <dbReference type="NCBI Taxonomy" id="2173173"/>
    <lineage>
        <taxon>Bacteria</taxon>
        <taxon>Bacillati</taxon>
        <taxon>Actinomycetota</taxon>
        <taxon>Actinomycetes</taxon>
        <taxon>Micrococcales</taxon>
        <taxon>Microbacteriaceae</taxon>
        <taxon>Amnibacterium</taxon>
    </lineage>
</organism>
<gene>
    <name evidence="2" type="ORF">DDQ50_13130</name>
</gene>
<dbReference type="Proteomes" id="UP000244893">
    <property type="component" value="Unassembled WGS sequence"/>
</dbReference>
<evidence type="ECO:0000313" key="3">
    <source>
        <dbReference type="Proteomes" id="UP000244893"/>
    </source>
</evidence>
<protein>
    <submittedName>
        <fullName evidence="2">Alpha/beta hydrolase</fullName>
    </submittedName>
</protein>
<dbReference type="InterPro" id="IPR029058">
    <property type="entry name" value="AB_hydrolase_fold"/>
</dbReference>
<dbReference type="SUPFAM" id="SSF53474">
    <property type="entry name" value="alpha/beta-Hydrolases"/>
    <property type="match status" value="1"/>
</dbReference>
<dbReference type="OrthoDB" id="63519at2"/>
<dbReference type="AlphaFoldDB" id="A0A2V1HUJ5"/>
<evidence type="ECO:0000313" key="2">
    <source>
        <dbReference type="EMBL" id="PVZ94630.1"/>
    </source>
</evidence>
<dbReference type="EMBL" id="QEOP01000002">
    <property type="protein sequence ID" value="PVZ94630.1"/>
    <property type="molecule type" value="Genomic_DNA"/>
</dbReference>
<sequence length="263" mass="27597">MTDQLLDVPSAQLAYSTIGSGDRVVVAAHGLTSSRGAEEAWGVFDWSAVATGARLVRYDARGHGASTGRPEQADYVWSALAEDLLALIDTVSPDAPVDAIGASMGTATIIWAAIRRPDRFRRLVLSIPPTAWETRAAQAGTYLAGADFVESSGPGAVARLAATMQPAPLLVEGGWLDLPAPAVAQELLPAVFRGAASSDLPDPAEIRTIPHPALLLPWTTDPGHPVSTAERLAELLPDAVLEIADEPDEVRGWGQRAAAFLAD</sequence>
<dbReference type="Pfam" id="PF00561">
    <property type="entry name" value="Abhydrolase_1"/>
    <property type="match status" value="1"/>
</dbReference>
<comment type="caution">
    <text evidence="2">The sequence shown here is derived from an EMBL/GenBank/DDBJ whole genome shotgun (WGS) entry which is preliminary data.</text>
</comment>
<accession>A0A2V1HUJ5</accession>
<dbReference type="InterPro" id="IPR050228">
    <property type="entry name" value="Carboxylesterase_BioH"/>
</dbReference>
<keyword evidence="3" id="KW-1185">Reference proteome</keyword>
<reference evidence="2 3" key="1">
    <citation type="submission" date="2018-05" db="EMBL/GenBank/DDBJ databases">
        <title>Amnibacterium sp. M8JJ-5, whole genome shotgun sequence.</title>
        <authorList>
            <person name="Tuo L."/>
        </authorList>
    </citation>
    <scope>NUCLEOTIDE SEQUENCE [LARGE SCALE GENOMIC DNA]</scope>
    <source>
        <strain evidence="2 3">M8JJ-5</strain>
    </source>
</reference>
<evidence type="ECO:0000259" key="1">
    <source>
        <dbReference type="Pfam" id="PF00561"/>
    </source>
</evidence>
<dbReference type="PANTHER" id="PTHR43194:SF2">
    <property type="entry name" value="PEROXISOMAL MEMBRANE PROTEIN LPX1"/>
    <property type="match status" value="1"/>
</dbReference>
<dbReference type="RefSeq" id="WP_116757141.1">
    <property type="nucleotide sequence ID" value="NZ_JBHUEX010000001.1"/>
</dbReference>